<dbReference type="RefSeq" id="WP_354447411.1">
    <property type="nucleotide sequence ID" value="NZ_JBEPSH010000009.1"/>
</dbReference>
<dbReference type="SUPFAM" id="SSF56935">
    <property type="entry name" value="Porins"/>
    <property type="match status" value="1"/>
</dbReference>
<evidence type="ECO:0000256" key="2">
    <source>
        <dbReference type="ARBA" id="ARBA00009810"/>
    </source>
</evidence>
<protein>
    <submittedName>
        <fullName evidence="15">Iron complex outermembrane receptor protein</fullName>
    </submittedName>
</protein>
<feature type="domain" description="TonB-dependent receptor plug" evidence="14">
    <location>
        <begin position="66"/>
        <end position="160"/>
    </location>
</feature>
<keyword evidence="16" id="KW-1185">Reference proteome</keyword>
<evidence type="ECO:0000256" key="11">
    <source>
        <dbReference type="RuleBase" id="RU003357"/>
    </source>
</evidence>
<dbReference type="InterPro" id="IPR010100">
    <property type="entry name" value="TonB-dep_Cu_rcpt"/>
</dbReference>
<evidence type="ECO:0000313" key="16">
    <source>
        <dbReference type="Proteomes" id="UP001549320"/>
    </source>
</evidence>
<dbReference type="Pfam" id="PF07715">
    <property type="entry name" value="Plug"/>
    <property type="match status" value="1"/>
</dbReference>
<keyword evidence="8 15" id="KW-0675">Receptor</keyword>
<name>A0ABV2QEB8_9BURK</name>
<evidence type="ECO:0000256" key="9">
    <source>
        <dbReference type="ARBA" id="ARBA00023237"/>
    </source>
</evidence>
<dbReference type="Gene3D" id="2.40.170.20">
    <property type="entry name" value="TonB-dependent receptor, beta-barrel domain"/>
    <property type="match status" value="1"/>
</dbReference>
<dbReference type="PROSITE" id="PS52016">
    <property type="entry name" value="TONB_DEPENDENT_REC_3"/>
    <property type="match status" value="1"/>
</dbReference>
<dbReference type="InterPro" id="IPR037066">
    <property type="entry name" value="Plug_dom_sf"/>
</dbReference>
<keyword evidence="9 10" id="KW-0998">Cell outer membrane</keyword>
<dbReference type="PANTHER" id="PTHR30069">
    <property type="entry name" value="TONB-DEPENDENT OUTER MEMBRANE RECEPTOR"/>
    <property type="match status" value="1"/>
</dbReference>
<dbReference type="InterPro" id="IPR012910">
    <property type="entry name" value="Plug_dom"/>
</dbReference>
<keyword evidence="6 11" id="KW-0798">TonB box</keyword>
<dbReference type="CDD" id="cd01347">
    <property type="entry name" value="ligand_gated_channel"/>
    <property type="match status" value="1"/>
</dbReference>
<reference evidence="15 16" key="1">
    <citation type="submission" date="2024-06" db="EMBL/GenBank/DDBJ databases">
        <title>Sorghum-associated microbial communities from plants grown in Nebraska, USA.</title>
        <authorList>
            <person name="Schachtman D."/>
        </authorList>
    </citation>
    <scope>NUCLEOTIDE SEQUENCE [LARGE SCALE GENOMIC DNA]</scope>
    <source>
        <strain evidence="15 16">2709</strain>
    </source>
</reference>
<evidence type="ECO:0000256" key="7">
    <source>
        <dbReference type="ARBA" id="ARBA00023136"/>
    </source>
</evidence>
<dbReference type="Pfam" id="PF00593">
    <property type="entry name" value="TonB_dep_Rec_b-barrel"/>
    <property type="match status" value="1"/>
</dbReference>
<feature type="domain" description="TonB-dependent receptor-like beta-barrel" evidence="13">
    <location>
        <begin position="214"/>
        <end position="639"/>
    </location>
</feature>
<evidence type="ECO:0000256" key="12">
    <source>
        <dbReference type="SAM" id="SignalP"/>
    </source>
</evidence>
<proteinExistence type="inferred from homology"/>
<evidence type="ECO:0000256" key="3">
    <source>
        <dbReference type="ARBA" id="ARBA00022448"/>
    </source>
</evidence>
<evidence type="ECO:0000256" key="1">
    <source>
        <dbReference type="ARBA" id="ARBA00004571"/>
    </source>
</evidence>
<keyword evidence="7 10" id="KW-0472">Membrane</keyword>
<dbReference type="PANTHER" id="PTHR30069:SF49">
    <property type="entry name" value="OUTER MEMBRANE PROTEIN C"/>
    <property type="match status" value="1"/>
</dbReference>
<sequence>MPASYFHPARVFKLSRIPTAVTSWVLFTALPATAALNQQEAPDALAEVVVTAVHDQSPTEVVADPKQPRQPIPASDAADYLKTIPGFSAIRSGGSNSDPVFRGQFGSRLPLLTNGTTLLGACGGRMDAPSSYISPETFDQLIVIKGPQSVIWGPGASAGVVRFDRITPSFTEPEARLSANMLSATRGRNDQTAELEAGHSQMYLRGTANRSEASDYLDGHGVRIPSAWKKWNADLALGLTPDAHTLVEFTAGMGDGHARYAGRSMDGVEFRRHSFGMRFKKQHITPWWSKLEATAYSNHINHVMDNYSLRPFPAADGMATAWATEVRRTTSGARVAATLEPSENWQLITGIDAQRSPLEWRGGPATTSYQERSWNPDAKLSNLGWFGQASWQSGPRTRWISGIRLDHAQAWRCSDSREDHRSRRALLSGLLRWEQKLTHGEVVYAGLGHVQRFPDYWELISPHNSASDKGNAFATLRPEKTTQFDVGARWKSEAWQLWVSGYLGVVQDYILFDYLGGKSAVRNVDAATMGFELGGQYRLAASWNAQATVAGTWAKNQTDGRPLPQIPPAELRLGLNYTQGPWNAGGLWRLVPAQRRVSAGQGNVVGKDFGASSGFGVVSLHTGYRLHKRLKLLAGVDNLFNKAYAEHLNLSGDAGFGFSSGRRLNEPGRTLWLRAAIEL</sequence>
<feature type="chain" id="PRO_5045964510" evidence="12">
    <location>
        <begin position="35"/>
        <end position="679"/>
    </location>
</feature>
<dbReference type="InterPro" id="IPR000531">
    <property type="entry name" value="Beta-barrel_TonB"/>
</dbReference>
<evidence type="ECO:0000256" key="5">
    <source>
        <dbReference type="ARBA" id="ARBA00022692"/>
    </source>
</evidence>
<evidence type="ECO:0000313" key="15">
    <source>
        <dbReference type="EMBL" id="MET4579374.1"/>
    </source>
</evidence>
<comment type="subcellular location">
    <subcellularLocation>
        <location evidence="1 10">Cell outer membrane</location>
        <topology evidence="1 10">Multi-pass membrane protein</topology>
    </subcellularLocation>
</comment>
<accession>A0ABV2QEB8</accession>
<dbReference type="Gene3D" id="2.170.130.10">
    <property type="entry name" value="TonB-dependent receptor, plug domain"/>
    <property type="match status" value="1"/>
</dbReference>
<dbReference type="InterPro" id="IPR036942">
    <property type="entry name" value="Beta-barrel_TonB_sf"/>
</dbReference>
<feature type="signal peptide" evidence="12">
    <location>
        <begin position="1"/>
        <end position="34"/>
    </location>
</feature>
<gene>
    <name evidence="15" type="ORF">ABIE13_004502</name>
</gene>
<evidence type="ECO:0000256" key="4">
    <source>
        <dbReference type="ARBA" id="ARBA00022452"/>
    </source>
</evidence>
<dbReference type="NCBIfam" id="TIGR01778">
    <property type="entry name" value="TonB-copper"/>
    <property type="match status" value="1"/>
</dbReference>
<keyword evidence="12" id="KW-0732">Signal</keyword>
<evidence type="ECO:0000256" key="6">
    <source>
        <dbReference type="ARBA" id="ARBA00023077"/>
    </source>
</evidence>
<keyword evidence="4 10" id="KW-1134">Transmembrane beta strand</keyword>
<dbReference type="InterPro" id="IPR039426">
    <property type="entry name" value="TonB-dep_rcpt-like"/>
</dbReference>
<evidence type="ECO:0000256" key="8">
    <source>
        <dbReference type="ARBA" id="ARBA00023170"/>
    </source>
</evidence>
<comment type="caution">
    <text evidence="15">The sequence shown here is derived from an EMBL/GenBank/DDBJ whole genome shotgun (WGS) entry which is preliminary data.</text>
</comment>
<keyword evidence="3 10" id="KW-0813">Transport</keyword>
<dbReference type="EMBL" id="JBEPSH010000009">
    <property type="protein sequence ID" value="MET4579374.1"/>
    <property type="molecule type" value="Genomic_DNA"/>
</dbReference>
<evidence type="ECO:0000259" key="14">
    <source>
        <dbReference type="Pfam" id="PF07715"/>
    </source>
</evidence>
<evidence type="ECO:0000256" key="10">
    <source>
        <dbReference type="PROSITE-ProRule" id="PRU01360"/>
    </source>
</evidence>
<dbReference type="Proteomes" id="UP001549320">
    <property type="component" value="Unassembled WGS sequence"/>
</dbReference>
<organism evidence="15 16">
    <name type="scientific">Ottowia thiooxydans</name>
    <dbReference type="NCBI Taxonomy" id="219182"/>
    <lineage>
        <taxon>Bacteria</taxon>
        <taxon>Pseudomonadati</taxon>
        <taxon>Pseudomonadota</taxon>
        <taxon>Betaproteobacteria</taxon>
        <taxon>Burkholderiales</taxon>
        <taxon>Comamonadaceae</taxon>
        <taxon>Ottowia</taxon>
    </lineage>
</organism>
<keyword evidence="5 10" id="KW-0812">Transmembrane</keyword>
<evidence type="ECO:0000259" key="13">
    <source>
        <dbReference type="Pfam" id="PF00593"/>
    </source>
</evidence>
<comment type="similarity">
    <text evidence="2 10 11">Belongs to the TonB-dependent receptor family.</text>
</comment>